<comment type="caution">
    <text evidence="5">The sequence shown here is derived from an EMBL/GenBank/DDBJ whole genome shotgun (WGS) entry which is preliminary data.</text>
</comment>
<dbReference type="GO" id="GO:0042956">
    <property type="term" value="P:maltodextrin transmembrane transport"/>
    <property type="evidence" value="ECO:0007669"/>
    <property type="project" value="TreeGrafter"/>
</dbReference>
<evidence type="ECO:0000256" key="3">
    <source>
        <dbReference type="ARBA" id="ARBA00022729"/>
    </source>
</evidence>
<evidence type="ECO:0000313" key="5">
    <source>
        <dbReference type="EMBL" id="MDF1585829.1"/>
    </source>
</evidence>
<feature type="chain" id="PRO_5043041631" evidence="4">
    <location>
        <begin position="25"/>
        <end position="408"/>
    </location>
</feature>
<dbReference type="InterPro" id="IPR006059">
    <property type="entry name" value="SBP"/>
</dbReference>
<dbReference type="PROSITE" id="PS01037">
    <property type="entry name" value="SBP_BACTERIAL_1"/>
    <property type="match status" value="1"/>
</dbReference>
<proteinExistence type="inferred from homology"/>
<dbReference type="Pfam" id="PF01547">
    <property type="entry name" value="SBP_bac_1"/>
    <property type="match status" value="1"/>
</dbReference>
<organism evidence="5 6">
    <name type="scientific">Marinimicrococcus flavescens</name>
    <dbReference type="NCBI Taxonomy" id="3031815"/>
    <lineage>
        <taxon>Bacteria</taxon>
        <taxon>Pseudomonadati</taxon>
        <taxon>Pseudomonadota</taxon>
        <taxon>Alphaproteobacteria</taxon>
        <taxon>Geminicoccales</taxon>
        <taxon>Geminicoccaceae</taxon>
        <taxon>Marinimicrococcus</taxon>
    </lineage>
</organism>
<dbReference type="AlphaFoldDB" id="A0AAP3V135"/>
<evidence type="ECO:0000256" key="2">
    <source>
        <dbReference type="ARBA" id="ARBA00022448"/>
    </source>
</evidence>
<keyword evidence="2" id="KW-0813">Transport</keyword>
<dbReference type="GO" id="GO:1901982">
    <property type="term" value="F:maltose binding"/>
    <property type="evidence" value="ECO:0007669"/>
    <property type="project" value="TreeGrafter"/>
</dbReference>
<dbReference type="SUPFAM" id="SSF53850">
    <property type="entry name" value="Periplasmic binding protein-like II"/>
    <property type="match status" value="1"/>
</dbReference>
<dbReference type="GO" id="GO:0015768">
    <property type="term" value="P:maltose transport"/>
    <property type="evidence" value="ECO:0007669"/>
    <property type="project" value="TreeGrafter"/>
</dbReference>
<gene>
    <name evidence="5" type="ORF">PZ740_05460</name>
</gene>
<dbReference type="GO" id="GO:0055052">
    <property type="term" value="C:ATP-binding cassette (ABC) transporter complex, substrate-binding subunit-containing"/>
    <property type="evidence" value="ECO:0007669"/>
    <property type="project" value="TreeGrafter"/>
</dbReference>
<feature type="signal peptide" evidence="4">
    <location>
        <begin position="1"/>
        <end position="24"/>
    </location>
</feature>
<dbReference type="CDD" id="cd13585">
    <property type="entry name" value="PBP2_TMBP_like"/>
    <property type="match status" value="1"/>
</dbReference>
<keyword evidence="3 4" id="KW-0732">Signal</keyword>
<dbReference type="PANTHER" id="PTHR30061">
    <property type="entry name" value="MALTOSE-BINDING PERIPLASMIC PROTEIN"/>
    <property type="match status" value="1"/>
</dbReference>
<evidence type="ECO:0000313" key="6">
    <source>
        <dbReference type="Proteomes" id="UP001301140"/>
    </source>
</evidence>
<evidence type="ECO:0000256" key="1">
    <source>
        <dbReference type="ARBA" id="ARBA00008520"/>
    </source>
</evidence>
<protein>
    <submittedName>
        <fullName evidence="5">Sugar ABC transporter substrate-binding protein</fullName>
    </submittedName>
</protein>
<dbReference type="Gene3D" id="3.40.190.10">
    <property type="entry name" value="Periplasmic binding protein-like II"/>
    <property type="match status" value="2"/>
</dbReference>
<dbReference type="GO" id="GO:0055085">
    <property type="term" value="P:transmembrane transport"/>
    <property type="evidence" value="ECO:0007669"/>
    <property type="project" value="InterPro"/>
</dbReference>
<dbReference type="PANTHER" id="PTHR30061:SF50">
    <property type="entry name" value="MALTOSE_MALTODEXTRIN-BINDING PERIPLASMIC PROTEIN"/>
    <property type="match status" value="1"/>
</dbReference>
<sequence>MSRPVQALLGAAAIVALAAGGAAAQTELRVITAHYSDATPGIFEAMAAEFEKANPGIEVRIEDVSWDNLQQRLTTDIVGGTAPDIAIIGTRWLVDYAEQGIAEPLDDYITPEVKGRFIETFLAPSQIDGKSWGLPVAASARAMYYNKTLLEKAGVDGPPATWDELVAAARKVKELEGDVYGFAMQGKEIETDAYWYYALWSHGGELIEDGKSGIASEAAVKAATLYKSMIDEGLTQPQPTGANRQDVEALFKQGRAAMLLSGPWLRGQIADEAPDLDYGIAPIPEGTTQATYGVTDSIMIFASSEDKDAAWKFLEEAVFSDKWRREFTLKEGFLPVFKSVAADPHFADDARLKAFTDMLPHARFAPLIPNWEEMADITSAALQQIYLGEAEPGPALEAAAAKIDALLR</sequence>
<keyword evidence="6" id="KW-1185">Reference proteome</keyword>
<comment type="similarity">
    <text evidence="1">Belongs to the bacterial solute-binding protein 1 family.</text>
</comment>
<dbReference type="RefSeq" id="WP_327788250.1">
    <property type="nucleotide sequence ID" value="NZ_JARGEQ010000047.1"/>
</dbReference>
<dbReference type="InterPro" id="IPR006061">
    <property type="entry name" value="SBP_1_CS"/>
</dbReference>
<name>A0AAP3V135_9PROT</name>
<reference evidence="5 6" key="1">
    <citation type="submission" date="2023-03" db="EMBL/GenBank/DDBJ databases">
        <title>YIM 152171 draft genome.</title>
        <authorList>
            <person name="Yang Z."/>
        </authorList>
    </citation>
    <scope>NUCLEOTIDE SEQUENCE [LARGE SCALE GENOMIC DNA]</scope>
    <source>
        <strain evidence="5 6">YIM 152171</strain>
    </source>
</reference>
<accession>A0AAP3V135</accession>
<dbReference type="Proteomes" id="UP001301140">
    <property type="component" value="Unassembled WGS sequence"/>
</dbReference>
<evidence type="ECO:0000256" key="4">
    <source>
        <dbReference type="SAM" id="SignalP"/>
    </source>
</evidence>
<dbReference type="EMBL" id="JARGEQ010000047">
    <property type="protein sequence ID" value="MDF1585829.1"/>
    <property type="molecule type" value="Genomic_DNA"/>
</dbReference>